<dbReference type="AlphaFoldDB" id="A0A1E5L393"/>
<organism evidence="2 3">
    <name type="scientific">Desulfuribacillus stibiiarsenatis</name>
    <dbReference type="NCBI Taxonomy" id="1390249"/>
    <lineage>
        <taxon>Bacteria</taxon>
        <taxon>Bacillati</taxon>
        <taxon>Bacillota</taxon>
        <taxon>Desulfuribacillia</taxon>
        <taxon>Desulfuribacillales</taxon>
        <taxon>Desulfuribacillaceae</taxon>
        <taxon>Desulfuribacillus</taxon>
    </lineage>
</organism>
<dbReference type="EMBL" id="MJAT01000037">
    <property type="protein sequence ID" value="OEH84610.1"/>
    <property type="molecule type" value="Genomic_DNA"/>
</dbReference>
<dbReference type="Proteomes" id="UP000095255">
    <property type="component" value="Unassembled WGS sequence"/>
</dbReference>
<feature type="domain" description="DUF4130" evidence="1">
    <location>
        <begin position="85"/>
        <end position="245"/>
    </location>
</feature>
<comment type="caution">
    <text evidence="2">The sequence shown here is derived from an EMBL/GenBank/DDBJ whole genome shotgun (WGS) entry which is preliminary data.</text>
</comment>
<dbReference type="NCBIfam" id="TIGR03915">
    <property type="entry name" value="SAM_7_link_chp"/>
    <property type="match status" value="1"/>
</dbReference>
<sequence>MAIYIYDGSFEGLLTAYHEIFHSRQAPDFIETRGSFAGHLFLPVIDVQTDVKVAEFVYKGIIEKKSNEIMGQIYKVFLSEEKGFEMIVYQYLKKLGKYGINISNNILDETTQQILRICQKVGRERHRMLGLLRFQKIEAEVEMYYASMEPDFNIVGLIAPHFAERLANQYWLIHDVKRKIAAIYNRQEWIVSDFSNFQQLSLASDEKDFQKLWKTYFQHIAIQDKINPSLQRQHMPQKYWKHLTEISRESW</sequence>
<accession>A0A1E5L393</accession>
<dbReference type="RefSeq" id="WP_069703037.1">
    <property type="nucleotide sequence ID" value="NZ_MJAT01000037.1"/>
</dbReference>
<dbReference type="InterPro" id="IPR025404">
    <property type="entry name" value="DUF4130"/>
</dbReference>
<proteinExistence type="predicted"/>
<dbReference type="Pfam" id="PF13566">
    <property type="entry name" value="DUF4130"/>
    <property type="match status" value="1"/>
</dbReference>
<evidence type="ECO:0000313" key="3">
    <source>
        <dbReference type="Proteomes" id="UP000095255"/>
    </source>
</evidence>
<dbReference type="STRING" id="1390249.BHU72_08935"/>
<reference evidence="2 3" key="1">
    <citation type="submission" date="2016-09" db="EMBL/GenBank/DDBJ databases">
        <title>Desulfuribacillus arsenicus sp. nov., an obligately anaerobic, dissimilatory arsenic- and antimonate-reducing bacterium isolated from anoxic sediments.</title>
        <authorList>
            <person name="Abin C.A."/>
            <person name="Hollibaugh J.T."/>
        </authorList>
    </citation>
    <scope>NUCLEOTIDE SEQUENCE [LARGE SCALE GENOMIC DNA]</scope>
    <source>
        <strain evidence="2 3">MLFW-2</strain>
    </source>
</reference>
<evidence type="ECO:0000313" key="2">
    <source>
        <dbReference type="EMBL" id="OEH84610.1"/>
    </source>
</evidence>
<keyword evidence="3" id="KW-1185">Reference proteome</keyword>
<dbReference type="OrthoDB" id="5290748at2"/>
<evidence type="ECO:0000259" key="1">
    <source>
        <dbReference type="Pfam" id="PF13566"/>
    </source>
</evidence>
<protein>
    <recommendedName>
        <fullName evidence="1">DUF4130 domain-containing protein</fullName>
    </recommendedName>
</protein>
<dbReference type="InterPro" id="IPR023875">
    <property type="entry name" value="DNA_repair_put"/>
</dbReference>
<name>A0A1E5L393_9FIRM</name>
<gene>
    <name evidence="2" type="ORF">BHU72_08935</name>
</gene>